<evidence type="ECO:0000256" key="11">
    <source>
        <dbReference type="ARBA" id="ARBA00031719"/>
    </source>
</evidence>
<dbReference type="FunFam" id="2.40.50.100:FF:000008">
    <property type="entry name" value="V-type proton ATPase catalytic subunit A"/>
    <property type="match status" value="1"/>
</dbReference>
<dbReference type="InterPro" id="IPR023366">
    <property type="entry name" value="ATP_synth_asu-like_sf"/>
</dbReference>
<dbReference type="Pfam" id="PF22919">
    <property type="entry name" value="ATP-synt_VA_C"/>
    <property type="match status" value="1"/>
</dbReference>
<evidence type="ECO:0000259" key="15">
    <source>
        <dbReference type="Pfam" id="PF02874"/>
    </source>
</evidence>
<dbReference type="Gene3D" id="3.40.50.300">
    <property type="entry name" value="P-loop containing nucleotide triphosphate hydrolases"/>
    <property type="match status" value="1"/>
</dbReference>
<dbReference type="Proteomes" id="UP000824102">
    <property type="component" value="Unassembled WGS sequence"/>
</dbReference>
<feature type="domain" description="ATPsynthase alpha/beta subunit barrel-sandwich" evidence="16">
    <location>
        <begin position="109"/>
        <end position="194"/>
    </location>
</feature>
<dbReference type="InterPro" id="IPR055190">
    <property type="entry name" value="ATP-synt_VA_C"/>
</dbReference>
<name>A0A9D2G3N9_9FIRM</name>
<comment type="similarity">
    <text evidence="1 13">Belongs to the ATPase alpha/beta chains family.</text>
</comment>
<keyword evidence="5 13" id="KW-0547">Nucleotide-binding</keyword>
<dbReference type="InterPro" id="IPR004100">
    <property type="entry name" value="ATPase_F1/V1/A1_a/bsu_N"/>
</dbReference>
<dbReference type="SUPFAM" id="SSF47917">
    <property type="entry name" value="C-terminal domain of alpha and beta subunits of F1 ATP synthase"/>
    <property type="match status" value="1"/>
</dbReference>
<gene>
    <name evidence="13" type="primary">atpA</name>
    <name evidence="18" type="ORF">H9964_02730</name>
</gene>
<evidence type="ECO:0000259" key="14">
    <source>
        <dbReference type="Pfam" id="PF00006"/>
    </source>
</evidence>
<dbReference type="PANTHER" id="PTHR43607:SF1">
    <property type="entry name" value="H(+)-TRANSPORTING TWO-SECTOR ATPASE"/>
    <property type="match status" value="1"/>
</dbReference>
<accession>A0A9D2G3N9</accession>
<evidence type="ECO:0000256" key="6">
    <source>
        <dbReference type="ARBA" id="ARBA00022781"/>
    </source>
</evidence>
<dbReference type="Gene3D" id="1.10.1140.10">
    <property type="entry name" value="Bovine Mitochondrial F1-atpase, Atp Synthase Beta Chain, Chain D, domain 3"/>
    <property type="match status" value="1"/>
</dbReference>
<dbReference type="NCBIfam" id="NF003220">
    <property type="entry name" value="PRK04192.1"/>
    <property type="match status" value="1"/>
</dbReference>
<dbReference type="GO" id="GO:0046961">
    <property type="term" value="F:proton-transporting ATPase activity, rotational mechanism"/>
    <property type="evidence" value="ECO:0007669"/>
    <property type="project" value="InterPro"/>
</dbReference>
<comment type="function">
    <text evidence="12 13">Produces ATP from ADP in the presence of a proton gradient across the membrane. The V-type alpha chain is a catalytic subunit.</text>
</comment>
<evidence type="ECO:0000256" key="5">
    <source>
        <dbReference type="ARBA" id="ARBA00022741"/>
    </source>
</evidence>
<keyword evidence="4 13" id="KW-0813">Transport</keyword>
<dbReference type="PANTHER" id="PTHR43607">
    <property type="entry name" value="V-TYPE PROTON ATPASE CATALYTIC SUBUNIT A"/>
    <property type="match status" value="1"/>
</dbReference>
<feature type="domain" description="ATP synthase A/B type C-terminal" evidence="17">
    <location>
        <begin position="442"/>
        <end position="528"/>
    </location>
</feature>
<keyword evidence="6 13" id="KW-0375">Hydrogen ion transport</keyword>
<evidence type="ECO:0000259" key="16">
    <source>
        <dbReference type="Pfam" id="PF16886"/>
    </source>
</evidence>
<dbReference type="HAMAP" id="MF_00309">
    <property type="entry name" value="ATP_synth_A_arch"/>
    <property type="match status" value="1"/>
</dbReference>
<dbReference type="Gene3D" id="2.40.50.100">
    <property type="match status" value="1"/>
</dbReference>
<dbReference type="InterPro" id="IPR000194">
    <property type="entry name" value="ATPase_F1/V1/A1_a/bsu_nucl-bd"/>
</dbReference>
<dbReference type="CDD" id="cd01134">
    <property type="entry name" value="V_A-ATPase_A"/>
    <property type="match status" value="1"/>
</dbReference>
<dbReference type="GO" id="GO:0045259">
    <property type="term" value="C:proton-transporting ATP synthase complex"/>
    <property type="evidence" value="ECO:0007669"/>
    <property type="project" value="UniProtKB-ARBA"/>
</dbReference>
<dbReference type="Gene3D" id="2.40.30.20">
    <property type="match status" value="1"/>
</dbReference>
<evidence type="ECO:0000256" key="7">
    <source>
        <dbReference type="ARBA" id="ARBA00022840"/>
    </source>
</evidence>
<dbReference type="InterPro" id="IPR027417">
    <property type="entry name" value="P-loop_NTPase"/>
</dbReference>
<dbReference type="InterPro" id="IPR022878">
    <property type="entry name" value="V-ATPase_asu"/>
</dbReference>
<dbReference type="Pfam" id="PF16886">
    <property type="entry name" value="ATP-synt_ab_Xtn"/>
    <property type="match status" value="1"/>
</dbReference>
<feature type="domain" description="ATPase F1/V1/A1 complex alpha/beta subunit nucleotide-binding" evidence="14">
    <location>
        <begin position="212"/>
        <end position="435"/>
    </location>
</feature>
<evidence type="ECO:0000256" key="8">
    <source>
        <dbReference type="ARBA" id="ARBA00022967"/>
    </source>
</evidence>
<keyword evidence="10 13" id="KW-0066">ATP synthesis</keyword>
<keyword evidence="8 13" id="KW-1278">Translocase</keyword>
<reference evidence="18" key="2">
    <citation type="submission" date="2021-04" db="EMBL/GenBank/DDBJ databases">
        <authorList>
            <person name="Gilroy R."/>
        </authorList>
    </citation>
    <scope>NUCLEOTIDE SEQUENCE</scope>
    <source>
        <strain evidence="18">ChiW7-2402</strain>
    </source>
</reference>
<feature type="domain" description="ATPase F1/V1/A1 complex alpha/beta subunit N-terminal" evidence="15">
    <location>
        <begin position="8"/>
        <end position="69"/>
    </location>
</feature>
<dbReference type="GO" id="GO:0042777">
    <property type="term" value="P:proton motive force-driven plasma membrane ATP synthesis"/>
    <property type="evidence" value="ECO:0007669"/>
    <property type="project" value="UniProtKB-UniRule"/>
</dbReference>
<dbReference type="CDD" id="cd18111">
    <property type="entry name" value="ATP-synt_V_A-type_alpha_C"/>
    <property type="match status" value="1"/>
</dbReference>
<evidence type="ECO:0000313" key="19">
    <source>
        <dbReference type="Proteomes" id="UP000824102"/>
    </source>
</evidence>
<dbReference type="InterPro" id="IPR024034">
    <property type="entry name" value="ATPase_F1/V1_b/a_C"/>
</dbReference>
<keyword evidence="9 13" id="KW-0406">Ion transport</keyword>
<dbReference type="SUPFAM" id="SSF50615">
    <property type="entry name" value="N-terminal domain of alpha and beta subunits of F1 ATP synthase"/>
    <property type="match status" value="1"/>
</dbReference>
<dbReference type="CDD" id="cd18119">
    <property type="entry name" value="ATP-synt_V_A-type_alpha_N"/>
    <property type="match status" value="1"/>
</dbReference>
<dbReference type="Pfam" id="PF02874">
    <property type="entry name" value="ATP-synt_ab_N"/>
    <property type="match status" value="1"/>
</dbReference>
<comment type="caution">
    <text evidence="18">The sequence shown here is derived from an EMBL/GenBank/DDBJ whole genome shotgun (WGS) entry which is preliminary data.</text>
</comment>
<dbReference type="SUPFAM" id="SSF52540">
    <property type="entry name" value="P-loop containing nucleoside triphosphate hydrolases"/>
    <property type="match status" value="1"/>
</dbReference>
<sequence length="590" mass="65267">MSSIGKTVKVSGPLIIAEGMADAKMYDVVRVSKLGLIGEIIEMRGDRASVQVYEETSGLGPGEEVVSTGEPLSAELGPGLLTGIFDGIQRPLTTLFFKSGNRISRGVSVNSLDRERKWHFVPCVRVGDVVEEGDVLGTVQETEIVSHRILVPNGMHGKVTSVEEGDFTVTDTVATLRNEAGEEKVCMLRKWPVRKGRPYREKLSPTQPMVTGQRVIDTLFPIARGGVAAVPGPFGSGKTVVQHQLAKWADADIIVYVGCGERGNEMTDVLNEFPELKDPKTGEPLMKRTVLIANTSDMPVAAREASIYTGITIAEYFRDMGYHVAIMADSTSRWAEALREMSGRLEEMPGDEGYPAYLASRLAEFYERAGIVKTLGRDDRCGSVTAIGAVSPPGGDLSEPVSQATLRIVKVFWGLSASLAYKRHFPAIDWLVSYSLYADKMKEWYDEEVGRDFLKYRQFVMTTLQEEAALDEIVRLVGMDALSARDRLTMETAKMIREDYLHQNAFHEVDTFTSMKKQLLMLRLIYEYNRLAGEAVDAYADFSDILACPCREKIGRAKYIPEEELASFDGIFSEMNTELKAVAQGGEEDV</sequence>
<evidence type="ECO:0000256" key="1">
    <source>
        <dbReference type="ARBA" id="ARBA00008936"/>
    </source>
</evidence>
<evidence type="ECO:0000256" key="4">
    <source>
        <dbReference type="ARBA" id="ARBA00022448"/>
    </source>
</evidence>
<protein>
    <recommendedName>
        <fullName evidence="3 13">V-type ATP synthase alpha chain</fullName>
        <ecNumber evidence="2 13">7.1.2.2</ecNumber>
    </recommendedName>
    <alternativeName>
        <fullName evidence="11 13">V-ATPase subunit A</fullName>
    </alternativeName>
</protein>
<reference evidence="18" key="1">
    <citation type="journal article" date="2021" name="PeerJ">
        <title>Extensive microbial diversity within the chicken gut microbiome revealed by metagenomics and culture.</title>
        <authorList>
            <person name="Gilroy R."/>
            <person name="Ravi A."/>
            <person name="Getino M."/>
            <person name="Pursley I."/>
            <person name="Horton D.L."/>
            <person name="Alikhan N.F."/>
            <person name="Baker D."/>
            <person name="Gharbi K."/>
            <person name="Hall N."/>
            <person name="Watson M."/>
            <person name="Adriaenssens E.M."/>
            <person name="Foster-Nyarko E."/>
            <person name="Jarju S."/>
            <person name="Secka A."/>
            <person name="Antonio M."/>
            <person name="Oren A."/>
            <person name="Chaudhuri R.R."/>
            <person name="La Ragione R."/>
            <person name="Hildebrand F."/>
            <person name="Pallen M.J."/>
        </authorList>
    </citation>
    <scope>NUCLEOTIDE SEQUENCE</scope>
    <source>
        <strain evidence="18">ChiW7-2402</strain>
    </source>
</reference>
<dbReference type="InterPro" id="IPR031686">
    <property type="entry name" value="ATP-synth_a_Xtn"/>
</dbReference>
<evidence type="ECO:0000256" key="9">
    <source>
        <dbReference type="ARBA" id="ARBA00023065"/>
    </source>
</evidence>
<proteinExistence type="inferred from homology"/>
<dbReference type="EC" id="7.1.2.2" evidence="2 13"/>
<dbReference type="EMBL" id="DXBB01000046">
    <property type="protein sequence ID" value="HIZ72479.1"/>
    <property type="molecule type" value="Genomic_DNA"/>
</dbReference>
<dbReference type="GO" id="GO:0005524">
    <property type="term" value="F:ATP binding"/>
    <property type="evidence" value="ECO:0007669"/>
    <property type="project" value="UniProtKB-UniRule"/>
</dbReference>
<evidence type="ECO:0000256" key="12">
    <source>
        <dbReference type="ARBA" id="ARBA00054855"/>
    </source>
</evidence>
<keyword evidence="7 13" id="KW-0067">ATP-binding</keyword>
<organism evidence="18 19">
    <name type="scientific">Candidatus Gallimonas intestinavium</name>
    <dbReference type="NCBI Taxonomy" id="2838603"/>
    <lineage>
        <taxon>Bacteria</taxon>
        <taxon>Bacillati</taxon>
        <taxon>Bacillota</taxon>
        <taxon>Clostridia</taxon>
        <taxon>Candidatus Gallimonas</taxon>
    </lineage>
</organism>
<dbReference type="FunFam" id="2.40.30.20:FF:000002">
    <property type="entry name" value="V-type proton ATPase catalytic subunit A"/>
    <property type="match status" value="1"/>
</dbReference>
<dbReference type="GO" id="GO:0046933">
    <property type="term" value="F:proton-transporting ATP synthase activity, rotational mechanism"/>
    <property type="evidence" value="ECO:0007669"/>
    <property type="project" value="UniProtKB-UniRule"/>
</dbReference>
<dbReference type="InterPro" id="IPR036121">
    <property type="entry name" value="ATPase_F1/V1/A1_a/bsu_N_sf"/>
</dbReference>
<feature type="binding site" evidence="13">
    <location>
        <begin position="232"/>
        <end position="239"/>
    </location>
    <ligand>
        <name>ATP</name>
        <dbReference type="ChEBI" id="CHEBI:30616"/>
    </ligand>
</feature>
<comment type="catalytic activity">
    <reaction evidence="13">
        <text>ATP + H2O + 4 H(+)(in) = ADP + phosphate + 5 H(+)(out)</text>
        <dbReference type="Rhea" id="RHEA:57720"/>
        <dbReference type="ChEBI" id="CHEBI:15377"/>
        <dbReference type="ChEBI" id="CHEBI:15378"/>
        <dbReference type="ChEBI" id="CHEBI:30616"/>
        <dbReference type="ChEBI" id="CHEBI:43474"/>
        <dbReference type="ChEBI" id="CHEBI:456216"/>
        <dbReference type="EC" id="7.1.2.2"/>
    </reaction>
</comment>
<evidence type="ECO:0000313" key="18">
    <source>
        <dbReference type="EMBL" id="HIZ72479.1"/>
    </source>
</evidence>
<dbReference type="AlphaFoldDB" id="A0A9D2G3N9"/>
<evidence type="ECO:0000256" key="13">
    <source>
        <dbReference type="HAMAP-Rule" id="MF_00309"/>
    </source>
</evidence>
<dbReference type="InterPro" id="IPR020003">
    <property type="entry name" value="ATPase_a/bsu_AS"/>
</dbReference>
<dbReference type="Pfam" id="PF00006">
    <property type="entry name" value="ATP-synt_ab"/>
    <property type="match status" value="1"/>
</dbReference>
<evidence type="ECO:0000256" key="3">
    <source>
        <dbReference type="ARBA" id="ARBA00018003"/>
    </source>
</evidence>
<evidence type="ECO:0000259" key="17">
    <source>
        <dbReference type="Pfam" id="PF22919"/>
    </source>
</evidence>
<evidence type="ECO:0000256" key="10">
    <source>
        <dbReference type="ARBA" id="ARBA00023310"/>
    </source>
</evidence>
<dbReference type="PROSITE" id="PS00152">
    <property type="entry name" value="ATPASE_ALPHA_BETA"/>
    <property type="match status" value="1"/>
</dbReference>
<evidence type="ECO:0000256" key="2">
    <source>
        <dbReference type="ARBA" id="ARBA00012473"/>
    </source>
</evidence>